<evidence type="ECO:0000313" key="3">
    <source>
        <dbReference type="Proteomes" id="UP000002051"/>
    </source>
</evidence>
<dbReference type="EMBL" id="CM001218">
    <property type="protein sequence ID" value="KEH36433.1"/>
    <property type="molecule type" value="Genomic_DNA"/>
</dbReference>
<gene>
    <name evidence="1" type="ordered locus">MTR_2g007943</name>
</gene>
<keyword evidence="3" id="KW-1185">Reference proteome</keyword>
<protein>
    <submittedName>
        <fullName evidence="1 2">Uncharacterized protein</fullName>
    </submittedName>
</protein>
<accession>A0A072V526</accession>
<organism evidence="1 3">
    <name type="scientific">Medicago truncatula</name>
    <name type="common">Barrel medic</name>
    <name type="synonym">Medicago tribuloides</name>
    <dbReference type="NCBI Taxonomy" id="3880"/>
    <lineage>
        <taxon>Eukaryota</taxon>
        <taxon>Viridiplantae</taxon>
        <taxon>Streptophyta</taxon>
        <taxon>Embryophyta</taxon>
        <taxon>Tracheophyta</taxon>
        <taxon>Spermatophyta</taxon>
        <taxon>Magnoliopsida</taxon>
        <taxon>eudicotyledons</taxon>
        <taxon>Gunneridae</taxon>
        <taxon>Pentapetalae</taxon>
        <taxon>rosids</taxon>
        <taxon>fabids</taxon>
        <taxon>Fabales</taxon>
        <taxon>Fabaceae</taxon>
        <taxon>Papilionoideae</taxon>
        <taxon>50 kb inversion clade</taxon>
        <taxon>NPAAA clade</taxon>
        <taxon>Hologalegina</taxon>
        <taxon>IRL clade</taxon>
        <taxon>Trifolieae</taxon>
        <taxon>Medicago</taxon>
    </lineage>
</organism>
<dbReference type="Proteomes" id="UP000002051">
    <property type="component" value="Chromosome 2"/>
</dbReference>
<reference evidence="2" key="3">
    <citation type="submission" date="2015-04" db="UniProtKB">
        <authorList>
            <consortium name="EnsemblPlants"/>
        </authorList>
    </citation>
    <scope>IDENTIFICATION</scope>
    <source>
        <strain evidence="2">cv. Jemalong A17</strain>
    </source>
</reference>
<dbReference type="PaxDb" id="3880-AES69674"/>
<dbReference type="HOGENOM" id="CLU_2530849_0_0_1"/>
<sequence>MVFHRWPFIDKGLVENFQGLYERFLSLIKSILNVRMAPKLVDSMHNETDKATLNPAHHLNFSDNPRTPIVVAIRVIIIECGHVQ</sequence>
<reference evidence="1 3" key="1">
    <citation type="journal article" date="2011" name="Nature">
        <title>The Medicago genome provides insight into the evolution of rhizobial symbioses.</title>
        <authorList>
            <person name="Young N.D."/>
            <person name="Debelle F."/>
            <person name="Oldroyd G.E."/>
            <person name="Geurts R."/>
            <person name="Cannon S.B."/>
            <person name="Udvardi M.K."/>
            <person name="Benedito V.A."/>
            <person name="Mayer K.F."/>
            <person name="Gouzy J."/>
            <person name="Schoof H."/>
            <person name="Van de Peer Y."/>
            <person name="Proost S."/>
            <person name="Cook D.R."/>
            <person name="Meyers B.C."/>
            <person name="Spannagl M."/>
            <person name="Cheung F."/>
            <person name="De Mita S."/>
            <person name="Krishnakumar V."/>
            <person name="Gundlach H."/>
            <person name="Zhou S."/>
            <person name="Mudge J."/>
            <person name="Bharti A.K."/>
            <person name="Murray J.D."/>
            <person name="Naoumkina M.A."/>
            <person name="Rosen B."/>
            <person name="Silverstein K.A."/>
            <person name="Tang H."/>
            <person name="Rombauts S."/>
            <person name="Zhao P.X."/>
            <person name="Zhou P."/>
            <person name="Barbe V."/>
            <person name="Bardou P."/>
            <person name="Bechner M."/>
            <person name="Bellec A."/>
            <person name="Berger A."/>
            <person name="Berges H."/>
            <person name="Bidwell S."/>
            <person name="Bisseling T."/>
            <person name="Choisne N."/>
            <person name="Couloux A."/>
            <person name="Denny R."/>
            <person name="Deshpande S."/>
            <person name="Dai X."/>
            <person name="Doyle J.J."/>
            <person name="Dudez A.M."/>
            <person name="Farmer A.D."/>
            <person name="Fouteau S."/>
            <person name="Franken C."/>
            <person name="Gibelin C."/>
            <person name="Gish J."/>
            <person name="Goldstein S."/>
            <person name="Gonzalez A.J."/>
            <person name="Green P.J."/>
            <person name="Hallab A."/>
            <person name="Hartog M."/>
            <person name="Hua A."/>
            <person name="Humphray S.J."/>
            <person name="Jeong D.H."/>
            <person name="Jing Y."/>
            <person name="Jocker A."/>
            <person name="Kenton S.M."/>
            <person name="Kim D.J."/>
            <person name="Klee K."/>
            <person name="Lai H."/>
            <person name="Lang C."/>
            <person name="Lin S."/>
            <person name="Macmil S.L."/>
            <person name="Magdelenat G."/>
            <person name="Matthews L."/>
            <person name="McCorrison J."/>
            <person name="Monaghan E.L."/>
            <person name="Mun J.H."/>
            <person name="Najar F.Z."/>
            <person name="Nicholson C."/>
            <person name="Noirot C."/>
            <person name="O'Bleness M."/>
            <person name="Paule C.R."/>
            <person name="Poulain J."/>
            <person name="Prion F."/>
            <person name="Qin B."/>
            <person name="Qu C."/>
            <person name="Retzel E.F."/>
            <person name="Riddle C."/>
            <person name="Sallet E."/>
            <person name="Samain S."/>
            <person name="Samson N."/>
            <person name="Sanders I."/>
            <person name="Saurat O."/>
            <person name="Scarpelli C."/>
            <person name="Schiex T."/>
            <person name="Segurens B."/>
            <person name="Severin A.J."/>
            <person name="Sherrier D.J."/>
            <person name="Shi R."/>
            <person name="Sims S."/>
            <person name="Singer S.R."/>
            <person name="Sinharoy S."/>
            <person name="Sterck L."/>
            <person name="Viollet A."/>
            <person name="Wang B.B."/>
            <person name="Wang K."/>
            <person name="Wang M."/>
            <person name="Wang X."/>
            <person name="Warfsmann J."/>
            <person name="Weissenbach J."/>
            <person name="White D.D."/>
            <person name="White J.D."/>
            <person name="Wiley G.B."/>
            <person name="Wincker P."/>
            <person name="Xing Y."/>
            <person name="Yang L."/>
            <person name="Yao Z."/>
            <person name="Ying F."/>
            <person name="Zhai J."/>
            <person name="Zhou L."/>
            <person name="Zuber A."/>
            <person name="Denarie J."/>
            <person name="Dixon R.A."/>
            <person name="May G.D."/>
            <person name="Schwartz D.C."/>
            <person name="Rogers J."/>
            <person name="Quetier F."/>
            <person name="Town C.D."/>
            <person name="Roe B.A."/>
        </authorList>
    </citation>
    <scope>NUCLEOTIDE SEQUENCE [LARGE SCALE GENOMIC DNA]</scope>
    <source>
        <strain evidence="1">A17</strain>
        <strain evidence="2 3">cv. Jemalong A17</strain>
    </source>
</reference>
<evidence type="ECO:0000313" key="2">
    <source>
        <dbReference type="EnsemblPlants" id="KEH36433"/>
    </source>
</evidence>
<dbReference type="EnsemblPlants" id="KEH36433">
    <property type="protein sequence ID" value="KEH36433"/>
    <property type="gene ID" value="MTR_2g007943"/>
</dbReference>
<evidence type="ECO:0000313" key="1">
    <source>
        <dbReference type="EMBL" id="KEH36433.1"/>
    </source>
</evidence>
<dbReference type="AlphaFoldDB" id="A0A072V526"/>
<reference evidence="1 3" key="2">
    <citation type="journal article" date="2014" name="BMC Genomics">
        <title>An improved genome release (version Mt4.0) for the model legume Medicago truncatula.</title>
        <authorList>
            <person name="Tang H."/>
            <person name="Krishnakumar V."/>
            <person name="Bidwell S."/>
            <person name="Rosen B."/>
            <person name="Chan A."/>
            <person name="Zhou S."/>
            <person name="Gentzbittel L."/>
            <person name="Childs K.L."/>
            <person name="Yandell M."/>
            <person name="Gundlach H."/>
            <person name="Mayer K.F."/>
            <person name="Schwartz D.C."/>
            <person name="Town C.D."/>
        </authorList>
    </citation>
    <scope>GENOME REANNOTATION</scope>
    <source>
        <strain evidence="1">A17</strain>
        <strain evidence="2 3">cv. Jemalong A17</strain>
    </source>
</reference>
<proteinExistence type="predicted"/>
<name>A0A072V526_MEDTR</name>